<dbReference type="EMBL" id="QLNQ01000027">
    <property type="protein sequence ID" value="RCK58793.1"/>
    <property type="molecule type" value="Genomic_DNA"/>
</dbReference>
<feature type="compositionally biased region" description="Low complexity" evidence="1">
    <location>
        <begin position="129"/>
        <end position="143"/>
    </location>
</feature>
<proteinExistence type="predicted"/>
<dbReference type="AlphaFoldDB" id="A0A367XYV2"/>
<organism evidence="2 3">
    <name type="scientific">Candida viswanathii</name>
    <dbReference type="NCBI Taxonomy" id="5486"/>
    <lineage>
        <taxon>Eukaryota</taxon>
        <taxon>Fungi</taxon>
        <taxon>Dikarya</taxon>
        <taxon>Ascomycota</taxon>
        <taxon>Saccharomycotina</taxon>
        <taxon>Pichiomycetes</taxon>
        <taxon>Debaryomycetaceae</taxon>
        <taxon>Candida/Lodderomyces clade</taxon>
        <taxon>Candida</taxon>
    </lineage>
</organism>
<feature type="region of interest" description="Disordered" evidence="1">
    <location>
        <begin position="127"/>
        <end position="160"/>
    </location>
</feature>
<name>A0A367XYV2_9ASCO</name>
<accession>A0A367XYV2</accession>
<evidence type="ECO:0000313" key="2">
    <source>
        <dbReference type="EMBL" id="RCK58793.1"/>
    </source>
</evidence>
<evidence type="ECO:0000313" key="3">
    <source>
        <dbReference type="Proteomes" id="UP000253472"/>
    </source>
</evidence>
<sequence>MQQQQQQQQHYHLLAFYIKKKQILWKDGYITKLKKSTLLHESTQSQQTSSDDWGSVSTSTGFSSRDRWSGGVSSRSGFSSLGGFTFGGWQWAVGGVSGVDVSDSDDTSGDWDWGTLLFVTRGDGDDGGTDFSDGGVGVTSDGGTSNGGEDSSGGELHFNNNKTCCNKASG</sequence>
<keyword evidence="3" id="KW-1185">Reference proteome</keyword>
<reference evidence="2 3" key="1">
    <citation type="submission" date="2018-06" db="EMBL/GenBank/DDBJ databases">
        <title>Whole genome sequencing of Candida tropicalis (genome annotated by CSBL at Korea University).</title>
        <authorList>
            <person name="Ahn J."/>
        </authorList>
    </citation>
    <scope>NUCLEOTIDE SEQUENCE [LARGE SCALE GENOMIC DNA]</scope>
    <source>
        <strain evidence="2 3">ATCC 20962</strain>
    </source>
</reference>
<dbReference type="Proteomes" id="UP000253472">
    <property type="component" value="Unassembled WGS sequence"/>
</dbReference>
<comment type="caution">
    <text evidence="2">The sequence shown here is derived from an EMBL/GenBank/DDBJ whole genome shotgun (WGS) entry which is preliminary data.</text>
</comment>
<evidence type="ECO:0000256" key="1">
    <source>
        <dbReference type="SAM" id="MobiDB-lite"/>
    </source>
</evidence>
<gene>
    <name evidence="2" type="ORF">Cantr_07185</name>
</gene>
<protein>
    <submittedName>
        <fullName evidence="2">Uncharacterized protein</fullName>
    </submittedName>
</protein>